<dbReference type="SMART" id="SM00448">
    <property type="entry name" value="REC"/>
    <property type="match status" value="1"/>
</dbReference>
<dbReference type="Gene3D" id="1.10.10.10">
    <property type="entry name" value="Winged helix-like DNA-binding domain superfamily/Winged helix DNA-binding domain"/>
    <property type="match status" value="1"/>
</dbReference>
<dbReference type="InterPro" id="IPR008327">
    <property type="entry name" value="Sig_transdc_resp-reg_antiterm"/>
</dbReference>
<name>A0A5C9A2B5_9GAMM</name>
<dbReference type="GO" id="GO:0003723">
    <property type="term" value="F:RNA binding"/>
    <property type="evidence" value="ECO:0007669"/>
    <property type="project" value="InterPro"/>
</dbReference>
<comment type="caution">
    <text evidence="4">The sequence shown here is derived from an EMBL/GenBank/DDBJ whole genome shotgun (WGS) entry which is preliminary data.</text>
</comment>
<dbReference type="InterPro" id="IPR005561">
    <property type="entry name" value="ANTAR"/>
</dbReference>
<evidence type="ECO:0000259" key="2">
    <source>
        <dbReference type="PROSITE" id="PS50110"/>
    </source>
</evidence>
<feature type="domain" description="Response regulatory" evidence="2">
    <location>
        <begin position="15"/>
        <end position="129"/>
    </location>
</feature>
<dbReference type="Pfam" id="PF03861">
    <property type="entry name" value="ANTAR"/>
    <property type="match status" value="1"/>
</dbReference>
<proteinExistence type="predicted"/>
<evidence type="ECO:0000313" key="4">
    <source>
        <dbReference type="EMBL" id="TXS93481.1"/>
    </source>
</evidence>
<dbReference type="InterPro" id="IPR036388">
    <property type="entry name" value="WH-like_DNA-bd_sf"/>
</dbReference>
<evidence type="ECO:0000313" key="5">
    <source>
        <dbReference type="Proteomes" id="UP000321933"/>
    </source>
</evidence>
<organism evidence="4 5">
    <name type="scientific">Parahaliea aestuarii</name>
    <dbReference type="NCBI Taxonomy" id="1852021"/>
    <lineage>
        <taxon>Bacteria</taxon>
        <taxon>Pseudomonadati</taxon>
        <taxon>Pseudomonadota</taxon>
        <taxon>Gammaproteobacteria</taxon>
        <taxon>Cellvibrionales</taxon>
        <taxon>Halieaceae</taxon>
        <taxon>Parahaliea</taxon>
    </lineage>
</organism>
<feature type="domain" description="ANTAR" evidence="3">
    <location>
        <begin position="135"/>
        <end position="196"/>
    </location>
</feature>
<gene>
    <name evidence="4" type="ORF">FVW59_06525</name>
</gene>
<dbReference type="InterPro" id="IPR001789">
    <property type="entry name" value="Sig_transdc_resp-reg_receiver"/>
</dbReference>
<dbReference type="PIRSF" id="PIRSF036382">
    <property type="entry name" value="RR_antiterm"/>
    <property type="match status" value="1"/>
</dbReference>
<dbReference type="SUPFAM" id="SSF52172">
    <property type="entry name" value="CheY-like"/>
    <property type="match status" value="1"/>
</dbReference>
<dbReference type="PROSITE" id="PS50110">
    <property type="entry name" value="RESPONSE_REGULATORY"/>
    <property type="match status" value="1"/>
</dbReference>
<dbReference type="EMBL" id="VRYZ01000002">
    <property type="protein sequence ID" value="TXS93481.1"/>
    <property type="molecule type" value="Genomic_DNA"/>
</dbReference>
<dbReference type="AlphaFoldDB" id="A0A5C9A2B5"/>
<evidence type="ECO:0000259" key="3">
    <source>
        <dbReference type="PROSITE" id="PS50921"/>
    </source>
</evidence>
<dbReference type="InterPro" id="IPR011006">
    <property type="entry name" value="CheY-like_superfamily"/>
</dbReference>
<sequence length="207" mass="22244">MVTTTKQAAPSAPLRVILVDDNAERASAVAAGLALPGLEIISVIPTASGLLYQMAQQEPDVVVIALDSPDRDVLESLSIASSHNPRPVVMFSGSGDSGFIGDAIRAGVTAYQAEDIQPERVKAVIDVAMAQFSAFSDLRQELDRTRAQLADRKLVEKAKGLISAIHGVDEEEAFRTLRKLAMDQNQTLGEVARNVIAVLEKSRPERK</sequence>
<protein>
    <submittedName>
        <fullName evidence="4">ANTAR domain-containing protein</fullName>
    </submittedName>
</protein>
<accession>A0A5C9A2B5</accession>
<dbReference type="PROSITE" id="PS50921">
    <property type="entry name" value="ANTAR"/>
    <property type="match status" value="1"/>
</dbReference>
<dbReference type="Gene3D" id="3.40.50.2300">
    <property type="match status" value="1"/>
</dbReference>
<reference evidence="4 5" key="1">
    <citation type="submission" date="2019-08" db="EMBL/GenBank/DDBJ databases">
        <title>Parahaliea maris sp. nov., isolated from the surface seawater.</title>
        <authorList>
            <person name="Liu Y."/>
        </authorList>
    </citation>
    <scope>NUCLEOTIDE SEQUENCE [LARGE SCALE GENOMIC DNA]</scope>
    <source>
        <strain evidence="4 5">S2-26</strain>
    </source>
</reference>
<keyword evidence="5" id="KW-1185">Reference proteome</keyword>
<dbReference type="Proteomes" id="UP000321933">
    <property type="component" value="Unassembled WGS sequence"/>
</dbReference>
<dbReference type="SMART" id="SM01012">
    <property type="entry name" value="ANTAR"/>
    <property type="match status" value="1"/>
</dbReference>
<dbReference type="GO" id="GO:0000160">
    <property type="term" value="P:phosphorelay signal transduction system"/>
    <property type="evidence" value="ECO:0007669"/>
    <property type="project" value="InterPro"/>
</dbReference>
<evidence type="ECO:0000256" key="1">
    <source>
        <dbReference type="PROSITE-ProRule" id="PRU00169"/>
    </source>
</evidence>
<comment type="caution">
    <text evidence="1">Lacks conserved residue(s) required for the propagation of feature annotation.</text>
</comment>
<dbReference type="OrthoDB" id="9782798at2"/>